<reference evidence="7" key="1">
    <citation type="journal article" date="2023" name="Mol. Phylogenet. Evol.">
        <title>Genome-scale phylogeny and comparative genomics of the fungal order Sordariales.</title>
        <authorList>
            <person name="Hensen N."/>
            <person name="Bonometti L."/>
            <person name="Westerberg I."/>
            <person name="Brannstrom I.O."/>
            <person name="Guillou S."/>
            <person name="Cros-Aarteil S."/>
            <person name="Calhoun S."/>
            <person name="Haridas S."/>
            <person name="Kuo A."/>
            <person name="Mondo S."/>
            <person name="Pangilinan J."/>
            <person name="Riley R."/>
            <person name="LaButti K."/>
            <person name="Andreopoulos B."/>
            <person name="Lipzen A."/>
            <person name="Chen C."/>
            <person name="Yan M."/>
            <person name="Daum C."/>
            <person name="Ng V."/>
            <person name="Clum A."/>
            <person name="Steindorff A."/>
            <person name="Ohm R.A."/>
            <person name="Martin F."/>
            <person name="Silar P."/>
            <person name="Natvig D.O."/>
            <person name="Lalanne C."/>
            <person name="Gautier V."/>
            <person name="Ament-Velasquez S.L."/>
            <person name="Kruys A."/>
            <person name="Hutchinson M.I."/>
            <person name="Powell A.J."/>
            <person name="Barry K."/>
            <person name="Miller A.N."/>
            <person name="Grigoriev I.V."/>
            <person name="Debuchy R."/>
            <person name="Gladieux P."/>
            <person name="Hiltunen Thoren M."/>
            <person name="Johannesson H."/>
        </authorList>
    </citation>
    <scope>NUCLEOTIDE SEQUENCE</scope>
    <source>
        <strain evidence="7">CBS 118394</strain>
    </source>
</reference>
<evidence type="ECO:0000256" key="5">
    <source>
        <dbReference type="SAM" id="Phobius"/>
    </source>
</evidence>
<dbReference type="Pfam" id="PF01544">
    <property type="entry name" value="CorA"/>
    <property type="match status" value="1"/>
</dbReference>
<dbReference type="PROSITE" id="PS00498">
    <property type="entry name" value="TYROSINASE_2"/>
    <property type="match status" value="1"/>
</dbReference>
<dbReference type="InterPro" id="IPR002523">
    <property type="entry name" value="MgTranspt_CorA/ZnTranspt_ZntB"/>
</dbReference>
<sequence>MNYKTESYVDLVQSRCQTNPCVSGLAEHLRCGSGTASTIVTLDYPQSGHPAPTPLTIAEADLTKLISTTSTIYGRILLVENIRPHLISLLGEILDVDPVFFAGHVTTDFKDFEKAPPPPSLALFPSQLAERGYLHLHYQQVLDLGSPDPFRSSSYSLKSDSNVPRNVRRLPRLSGRQLALARACCSVLVKKIKGSWICLVLVDPAVKTVIETLRSGDRRAYPSVLLHGGFEDFVQSASPTSFTSVTSDRSWDKKSILSSLIHYFRNQPPGFVTSEPSILSFGYYPIRIVLAEWILYTNLMSRYFKYYEYTLHDIENRLHDSDIIDLQRWRRRSMQSQHKLILLSEFVDYWLPQEADKQPWNLTLKDIKHVLSQLEHYNRSLEHMIPVATSMVQLLDSRRSMLEATNVSRLTFIALVFVPLSWVASLFSMSENYSPGHKNFWVYFATALPVLFVVLLLSAVQWSQVAGKLKDTAALLSQQVRRLNADVVLV</sequence>
<gene>
    <name evidence="7" type="ORF">B0H66DRAFT_212090</name>
</gene>
<evidence type="ECO:0000256" key="4">
    <source>
        <dbReference type="ARBA" id="ARBA00023136"/>
    </source>
</evidence>
<keyword evidence="4 5" id="KW-0472">Membrane</keyword>
<name>A0AAE0ICX2_9PEZI</name>
<comment type="caution">
    <text evidence="7">The sequence shown here is derived from an EMBL/GenBank/DDBJ whole genome shotgun (WGS) entry which is preliminary data.</text>
</comment>
<dbReference type="Gene3D" id="1.20.58.340">
    <property type="entry name" value="Magnesium transport protein CorA, transmembrane region"/>
    <property type="match status" value="1"/>
</dbReference>
<evidence type="ECO:0000256" key="1">
    <source>
        <dbReference type="ARBA" id="ARBA00004141"/>
    </source>
</evidence>
<evidence type="ECO:0000256" key="2">
    <source>
        <dbReference type="ARBA" id="ARBA00022692"/>
    </source>
</evidence>
<organism evidence="7 8">
    <name type="scientific">Apodospora peruviana</name>
    <dbReference type="NCBI Taxonomy" id="516989"/>
    <lineage>
        <taxon>Eukaryota</taxon>
        <taxon>Fungi</taxon>
        <taxon>Dikarya</taxon>
        <taxon>Ascomycota</taxon>
        <taxon>Pezizomycotina</taxon>
        <taxon>Sordariomycetes</taxon>
        <taxon>Sordariomycetidae</taxon>
        <taxon>Sordariales</taxon>
        <taxon>Lasiosphaeriaceae</taxon>
        <taxon>Apodospora</taxon>
    </lineage>
</organism>
<feature type="transmembrane region" description="Helical" evidence="5">
    <location>
        <begin position="407"/>
        <end position="428"/>
    </location>
</feature>
<dbReference type="EMBL" id="JAUEDM010000003">
    <property type="protein sequence ID" value="KAK3322673.1"/>
    <property type="molecule type" value="Genomic_DNA"/>
</dbReference>
<dbReference type="GO" id="GO:0046873">
    <property type="term" value="F:metal ion transmembrane transporter activity"/>
    <property type="evidence" value="ECO:0007669"/>
    <property type="project" value="InterPro"/>
</dbReference>
<evidence type="ECO:0000313" key="7">
    <source>
        <dbReference type="EMBL" id="KAK3322673.1"/>
    </source>
</evidence>
<evidence type="ECO:0000256" key="3">
    <source>
        <dbReference type="ARBA" id="ARBA00022989"/>
    </source>
</evidence>
<feature type="domain" description="Tyrosinase copper-binding" evidence="6">
    <location>
        <begin position="97"/>
        <end position="108"/>
    </location>
</feature>
<evidence type="ECO:0000313" key="8">
    <source>
        <dbReference type="Proteomes" id="UP001283341"/>
    </source>
</evidence>
<dbReference type="InterPro" id="IPR045863">
    <property type="entry name" value="CorA_TM1_TM2"/>
</dbReference>
<accession>A0AAE0ICX2</accession>
<keyword evidence="3 5" id="KW-1133">Transmembrane helix</keyword>
<keyword evidence="2 5" id="KW-0812">Transmembrane</keyword>
<dbReference type="GO" id="GO:0016491">
    <property type="term" value="F:oxidoreductase activity"/>
    <property type="evidence" value="ECO:0007669"/>
    <property type="project" value="InterPro"/>
</dbReference>
<evidence type="ECO:0000259" key="6">
    <source>
        <dbReference type="PROSITE" id="PS00498"/>
    </source>
</evidence>
<dbReference type="InterPro" id="IPR002227">
    <property type="entry name" value="Tyrosinase_Cu-bd"/>
</dbReference>
<dbReference type="GO" id="GO:0016020">
    <property type="term" value="C:membrane"/>
    <property type="evidence" value="ECO:0007669"/>
    <property type="project" value="UniProtKB-SubCell"/>
</dbReference>
<reference evidence="7" key="2">
    <citation type="submission" date="2023-06" db="EMBL/GenBank/DDBJ databases">
        <authorList>
            <consortium name="Lawrence Berkeley National Laboratory"/>
            <person name="Haridas S."/>
            <person name="Hensen N."/>
            <person name="Bonometti L."/>
            <person name="Westerberg I."/>
            <person name="Brannstrom I.O."/>
            <person name="Guillou S."/>
            <person name="Cros-Aarteil S."/>
            <person name="Calhoun S."/>
            <person name="Kuo A."/>
            <person name="Mondo S."/>
            <person name="Pangilinan J."/>
            <person name="Riley R."/>
            <person name="Labutti K."/>
            <person name="Andreopoulos B."/>
            <person name="Lipzen A."/>
            <person name="Chen C."/>
            <person name="Yanf M."/>
            <person name="Daum C."/>
            <person name="Ng V."/>
            <person name="Clum A."/>
            <person name="Steindorff A."/>
            <person name="Ohm R."/>
            <person name="Martin F."/>
            <person name="Silar P."/>
            <person name="Natvig D."/>
            <person name="Lalanne C."/>
            <person name="Gautier V."/>
            <person name="Ament-Velasquez S.L."/>
            <person name="Kruys A."/>
            <person name="Hutchinson M.I."/>
            <person name="Powell A.J."/>
            <person name="Barry K."/>
            <person name="Miller A.N."/>
            <person name="Grigoriev I.V."/>
            <person name="Debuchy R."/>
            <person name="Gladieux P."/>
            <person name="Thoren M.H."/>
            <person name="Johannesson H."/>
        </authorList>
    </citation>
    <scope>NUCLEOTIDE SEQUENCE</scope>
    <source>
        <strain evidence="7">CBS 118394</strain>
    </source>
</reference>
<dbReference type="Proteomes" id="UP001283341">
    <property type="component" value="Unassembled WGS sequence"/>
</dbReference>
<dbReference type="SUPFAM" id="SSF144083">
    <property type="entry name" value="Magnesium transport protein CorA, transmembrane region"/>
    <property type="match status" value="1"/>
</dbReference>
<protein>
    <recommendedName>
        <fullName evidence="6">Tyrosinase copper-binding domain-containing protein</fullName>
    </recommendedName>
</protein>
<feature type="transmembrane region" description="Helical" evidence="5">
    <location>
        <begin position="440"/>
        <end position="460"/>
    </location>
</feature>
<keyword evidence="8" id="KW-1185">Reference proteome</keyword>
<dbReference type="AlphaFoldDB" id="A0AAE0ICX2"/>
<comment type="subcellular location">
    <subcellularLocation>
        <location evidence="1">Membrane</location>
        <topology evidence="1">Multi-pass membrane protein</topology>
    </subcellularLocation>
</comment>
<proteinExistence type="predicted"/>